<protein>
    <submittedName>
        <fullName evidence="1">Uncharacterized protein</fullName>
    </submittedName>
</protein>
<name>A0A1H7N664_STIAU</name>
<dbReference type="Proteomes" id="UP000182719">
    <property type="component" value="Unassembled WGS sequence"/>
</dbReference>
<dbReference type="AlphaFoldDB" id="A0A1H7N664"/>
<reference evidence="2" key="1">
    <citation type="submission" date="2016-10" db="EMBL/GenBank/DDBJ databases">
        <authorList>
            <person name="Varghese N."/>
            <person name="Submissions S."/>
        </authorList>
    </citation>
    <scope>NUCLEOTIDE SEQUENCE [LARGE SCALE GENOMIC DNA]</scope>
    <source>
        <strain evidence="2">DSM 17044</strain>
    </source>
</reference>
<gene>
    <name evidence="1" type="ORF">SAMN05444354_104224</name>
</gene>
<organism evidence="1 2">
    <name type="scientific">Stigmatella aurantiaca</name>
    <dbReference type="NCBI Taxonomy" id="41"/>
    <lineage>
        <taxon>Bacteria</taxon>
        <taxon>Pseudomonadati</taxon>
        <taxon>Myxococcota</taxon>
        <taxon>Myxococcia</taxon>
        <taxon>Myxococcales</taxon>
        <taxon>Cystobacterineae</taxon>
        <taxon>Archangiaceae</taxon>
        <taxon>Stigmatella</taxon>
    </lineage>
</organism>
<dbReference type="RefSeq" id="WP_075006271.1">
    <property type="nucleotide sequence ID" value="NZ_FOAP01000004.1"/>
</dbReference>
<dbReference type="EMBL" id="FOAP01000004">
    <property type="protein sequence ID" value="SEL18904.1"/>
    <property type="molecule type" value="Genomic_DNA"/>
</dbReference>
<evidence type="ECO:0000313" key="2">
    <source>
        <dbReference type="Proteomes" id="UP000182719"/>
    </source>
</evidence>
<evidence type="ECO:0000313" key="1">
    <source>
        <dbReference type="EMBL" id="SEL18904.1"/>
    </source>
</evidence>
<proteinExistence type="predicted"/>
<sequence length="268" mass="28690">MHLVACVRTPKDLEAAASVLGGVLGLTLAEARIRLAPEPPSILASLMPEAASQLVARLRQAGLAVLGVDGAEHAQGQRLVARTATLEPTGAVFQSREGTALPLAWAEVSALFRGASTVRSESAVLQQKAKFSLSTAIATQGLKMSRKEEHTVRSQQEETEQVILLYGKGGQQVVLRERGLDFAFLGAAMQPTRIANMAAVARLLKDKTPGAFYDERLLRLGRRPLPAFVGGETHVQMGKTSQTRLDTAEGLEVLGRALWRAVEEGLLP</sequence>
<accession>A0A1H7N664</accession>
<keyword evidence="2" id="KW-1185">Reference proteome</keyword>